<dbReference type="RefSeq" id="WP_316433915.1">
    <property type="nucleotide sequence ID" value="NZ_CP053586.1"/>
</dbReference>
<sequence length="73" mass="8496">MTRLPLDHVEHAVETHGSTWPVRSLGKRLIQAVRTFWRFSQFYGEYQSTPPWERHAKLAQMGNHAAQPSKPLQ</sequence>
<gene>
    <name evidence="1" type="ORF">HJG54_06025</name>
</gene>
<dbReference type="EMBL" id="CP053586">
    <property type="protein sequence ID" value="WNZ22463.1"/>
    <property type="molecule type" value="Genomic_DNA"/>
</dbReference>
<accession>A0AA96WC29</accession>
<dbReference type="AlphaFoldDB" id="A0AA96WC29"/>
<name>A0AA96WC29_9CYAN</name>
<protein>
    <submittedName>
        <fullName evidence="1">Uncharacterized protein</fullName>
    </submittedName>
</protein>
<evidence type="ECO:0000313" key="1">
    <source>
        <dbReference type="EMBL" id="WNZ22463.1"/>
    </source>
</evidence>
<reference evidence="1" key="1">
    <citation type="submission" date="2020-05" db="EMBL/GenBank/DDBJ databases">
        <authorList>
            <person name="Zhu T."/>
            <person name="Keshari N."/>
            <person name="Lu X."/>
        </authorList>
    </citation>
    <scope>NUCLEOTIDE SEQUENCE</scope>
    <source>
        <strain evidence="1">NK1-12</strain>
    </source>
</reference>
<proteinExistence type="predicted"/>
<organism evidence="1">
    <name type="scientific">Leptolyngbya sp. NK1-12</name>
    <dbReference type="NCBI Taxonomy" id="2547451"/>
    <lineage>
        <taxon>Bacteria</taxon>
        <taxon>Bacillati</taxon>
        <taxon>Cyanobacteriota</taxon>
        <taxon>Cyanophyceae</taxon>
        <taxon>Leptolyngbyales</taxon>
        <taxon>Leptolyngbyaceae</taxon>
        <taxon>Leptolyngbya group</taxon>
        <taxon>Leptolyngbya</taxon>
    </lineage>
</organism>